<dbReference type="PANTHER" id="PTHR24353:SF111">
    <property type="match status" value="1"/>
</dbReference>
<dbReference type="EC" id="2.7.11.12" evidence="6"/>
<dbReference type="Pfam" id="PF00069">
    <property type="entry name" value="Pkinase"/>
    <property type="match status" value="1"/>
</dbReference>
<accession>A0A915IEC5</accession>
<dbReference type="OMA" id="FYCTTSD"/>
<feature type="region of interest" description="Disordered" evidence="9">
    <location>
        <begin position="415"/>
        <end position="437"/>
    </location>
</feature>
<dbReference type="Proteomes" id="UP000887565">
    <property type="component" value="Unplaced"/>
</dbReference>
<comment type="catalytic activity">
    <reaction evidence="6">
        <text>L-threonyl-[protein] + ATP = O-phospho-L-threonyl-[protein] + ADP + H(+)</text>
        <dbReference type="Rhea" id="RHEA:46608"/>
        <dbReference type="Rhea" id="RHEA-COMP:11060"/>
        <dbReference type="Rhea" id="RHEA-COMP:11605"/>
        <dbReference type="ChEBI" id="CHEBI:15378"/>
        <dbReference type="ChEBI" id="CHEBI:30013"/>
        <dbReference type="ChEBI" id="CHEBI:30616"/>
        <dbReference type="ChEBI" id="CHEBI:61977"/>
        <dbReference type="ChEBI" id="CHEBI:456216"/>
        <dbReference type="EC" id="2.7.11.12"/>
    </reaction>
</comment>
<dbReference type="CDD" id="cd00038">
    <property type="entry name" value="CAP_ED"/>
    <property type="match status" value="2"/>
</dbReference>
<dbReference type="GO" id="GO:0004692">
    <property type="term" value="F:cGMP-dependent protein kinase activity"/>
    <property type="evidence" value="ECO:0007669"/>
    <property type="project" value="UniProtKB-EC"/>
</dbReference>
<dbReference type="Gene3D" id="2.60.120.10">
    <property type="entry name" value="Jelly Rolls"/>
    <property type="match status" value="2"/>
</dbReference>
<dbReference type="WBParaSite" id="nRc.2.0.1.t12534-RA">
    <property type="protein sequence ID" value="nRc.2.0.1.t12534-RA"/>
    <property type="gene ID" value="nRc.2.0.1.g12534"/>
</dbReference>
<evidence type="ECO:0000259" key="10">
    <source>
        <dbReference type="PROSITE" id="PS50011"/>
    </source>
</evidence>
<dbReference type="SUPFAM" id="SSF51206">
    <property type="entry name" value="cAMP-binding domain-like"/>
    <property type="match status" value="2"/>
</dbReference>
<keyword evidence="12" id="KW-1185">Reference proteome</keyword>
<dbReference type="Gene3D" id="3.30.200.20">
    <property type="entry name" value="Phosphorylase Kinase, domain 1"/>
    <property type="match status" value="1"/>
</dbReference>
<dbReference type="GO" id="GO:0005524">
    <property type="term" value="F:ATP binding"/>
    <property type="evidence" value="ECO:0007669"/>
    <property type="project" value="UniProtKB-KW"/>
</dbReference>
<feature type="region of interest" description="Disordered" evidence="9">
    <location>
        <begin position="101"/>
        <end position="133"/>
    </location>
</feature>
<dbReference type="PROSITE" id="PS50042">
    <property type="entry name" value="CNMP_BINDING_3"/>
    <property type="match status" value="2"/>
</dbReference>
<sequence>MKRRSEASRNRKRPKISISISEDWNPNSELRSGGTNIWVLGPTGLKGFLQSPQEAFCDPRAEDNAELTLVIMVVDQEQQNQCFSENMSECDKLRSVLSIKSSRGDGDVSAGDVKATAGAEESPRVKSKSKSSDELRAELQSQVNMVGQAVNFAKKQGVSAEPDIYHTDKIKLIHHKKSAEAKHLIRDAVLQNDFLRHLDKDQVTEIVECMYEKQVGRDQFVIKEGDSGAHLYVAADGELEVSKGGTTLGKMGPGKVFGELAILYNCTRTASVKALTDVRLWVLDRAVFQMITMRLGLQRHETLMQFLHDVPLFKNLSEDRFSKLSDSLDLDYYSGGTYIVREGEKGDVFFIISSGEVKVTQLVEGYDEPQEIRTLKKGDFFGERALLGSFRKLIGDLRELQRDYGDEQRGAKRLGRLSVTSAKEPTTPVSPTAPSSQIQYDGPTVLTKIACEKEFEHVELHHLKPIATLGIGGFGRVDLVIPIYDLIRVATLGCILDMLQPMPSASADDKFLAIGPSPIQIRATVEKNDMAKLVEKFLNCFAKWRKGLCEKTVTLINDNKRAFALKAMKKKHIVDTRQQEHIFSERNLMYEVKSPYIIKLYKTFRDRKYVYMLLEVCLGGELWTILRDRGHFDDMVARFYVACVVEALEYLHKRNIIYRDLKPGRSYYDMYM</sequence>
<evidence type="ECO:0000256" key="9">
    <source>
        <dbReference type="SAM" id="MobiDB-lite"/>
    </source>
</evidence>
<evidence type="ECO:0000256" key="2">
    <source>
        <dbReference type="ARBA" id="ARBA00022679"/>
    </source>
</evidence>
<feature type="active site" description="Proton acceptor" evidence="7">
    <location>
        <position position="660"/>
    </location>
</feature>
<evidence type="ECO:0000256" key="8">
    <source>
        <dbReference type="PIRSR" id="PIRSR000559-2"/>
    </source>
</evidence>
<dbReference type="InterPro" id="IPR000719">
    <property type="entry name" value="Prot_kinase_dom"/>
</dbReference>
<evidence type="ECO:0000313" key="13">
    <source>
        <dbReference type="WBParaSite" id="nRc.2.0.1.t12534-RA"/>
    </source>
</evidence>
<evidence type="ECO:0000256" key="5">
    <source>
        <dbReference type="ARBA" id="ARBA00022840"/>
    </source>
</evidence>
<dbReference type="PRINTS" id="PR00103">
    <property type="entry name" value="CAMPKINASE"/>
</dbReference>
<comment type="similarity">
    <text evidence="6">Belongs to the protein kinase superfamily. AGC Ser/Thr protein kinase family. cGMP subfamily.</text>
</comment>
<keyword evidence="1 6" id="KW-0723">Serine/threonine-protein kinase</keyword>
<keyword evidence="2 6" id="KW-0808">Transferase</keyword>
<dbReference type="PROSITE" id="PS00889">
    <property type="entry name" value="CNMP_BINDING_2"/>
    <property type="match status" value="1"/>
</dbReference>
<feature type="domain" description="Cyclic nucleotide-binding" evidence="11">
    <location>
        <begin position="194"/>
        <end position="309"/>
    </location>
</feature>
<dbReference type="InterPro" id="IPR018490">
    <property type="entry name" value="cNMP-bd_dom_sf"/>
</dbReference>
<keyword evidence="6" id="KW-0142">cGMP-binding</keyword>
<organism evidence="12 13">
    <name type="scientific">Romanomermis culicivorax</name>
    <name type="common">Nematode worm</name>
    <dbReference type="NCBI Taxonomy" id="13658"/>
    <lineage>
        <taxon>Eukaryota</taxon>
        <taxon>Metazoa</taxon>
        <taxon>Ecdysozoa</taxon>
        <taxon>Nematoda</taxon>
        <taxon>Enoplea</taxon>
        <taxon>Dorylaimia</taxon>
        <taxon>Mermithida</taxon>
        <taxon>Mermithoidea</taxon>
        <taxon>Mermithidae</taxon>
        <taxon>Romanomermis</taxon>
    </lineage>
</organism>
<dbReference type="InterPro" id="IPR018488">
    <property type="entry name" value="cNMP-bd_CS"/>
</dbReference>
<dbReference type="PANTHER" id="PTHR24353">
    <property type="entry name" value="CYCLIC NUCLEOTIDE-DEPENDENT PROTEIN KINASE"/>
    <property type="match status" value="1"/>
</dbReference>
<feature type="domain" description="Cyclic nucleotide-binding" evidence="11">
    <location>
        <begin position="312"/>
        <end position="387"/>
    </location>
</feature>
<dbReference type="InterPro" id="IPR011009">
    <property type="entry name" value="Kinase-like_dom_sf"/>
</dbReference>
<dbReference type="InterPro" id="IPR014710">
    <property type="entry name" value="RmlC-like_jellyroll"/>
</dbReference>
<dbReference type="SMART" id="SM00220">
    <property type="entry name" value="S_TKc"/>
    <property type="match status" value="1"/>
</dbReference>
<dbReference type="Gene3D" id="1.10.510.10">
    <property type="entry name" value="Transferase(Phosphotransferase) domain 1"/>
    <property type="match status" value="1"/>
</dbReference>
<keyword evidence="4 6" id="KW-0418">Kinase</keyword>
<dbReference type="SUPFAM" id="SSF56112">
    <property type="entry name" value="Protein kinase-like (PK-like)"/>
    <property type="match status" value="1"/>
</dbReference>
<evidence type="ECO:0000256" key="7">
    <source>
        <dbReference type="PIRSR" id="PIRSR000559-1"/>
    </source>
</evidence>
<protein>
    <recommendedName>
        <fullName evidence="6">cGMP-dependent protein kinase</fullName>
        <ecNumber evidence="6">2.7.11.12</ecNumber>
    </recommendedName>
</protein>
<name>A0A915IEC5_ROMCU</name>
<feature type="domain" description="Protein kinase" evidence="10">
    <location>
        <begin position="463"/>
        <end position="672"/>
    </location>
</feature>
<keyword evidence="5 6" id="KW-0067">ATP-binding</keyword>
<keyword evidence="6" id="KW-0140">cGMP</keyword>
<keyword evidence="3 6" id="KW-0547">Nucleotide-binding</keyword>
<dbReference type="PIRSF" id="PIRSF000559">
    <property type="entry name" value="cGMP-dep_kinase"/>
    <property type="match status" value="1"/>
</dbReference>
<evidence type="ECO:0000313" key="12">
    <source>
        <dbReference type="Proteomes" id="UP000887565"/>
    </source>
</evidence>
<dbReference type="AlphaFoldDB" id="A0A915IEC5"/>
<dbReference type="GO" id="GO:0030553">
    <property type="term" value="F:cGMP binding"/>
    <property type="evidence" value="ECO:0007669"/>
    <property type="project" value="UniProtKB-KW"/>
</dbReference>
<dbReference type="SMART" id="SM00100">
    <property type="entry name" value="cNMP"/>
    <property type="match status" value="2"/>
</dbReference>
<evidence type="ECO:0000256" key="1">
    <source>
        <dbReference type="ARBA" id="ARBA00022527"/>
    </source>
</evidence>
<feature type="binding site" evidence="8">
    <location>
        <position position="566"/>
    </location>
    <ligand>
        <name>ATP</name>
        <dbReference type="ChEBI" id="CHEBI:30616"/>
    </ligand>
</feature>
<dbReference type="FunFam" id="2.60.120.10:FF:000072">
    <property type="entry name" value="cGMP-dependent protein kinase"/>
    <property type="match status" value="1"/>
</dbReference>
<dbReference type="InterPro" id="IPR002374">
    <property type="entry name" value="cGMP_dep_kinase"/>
</dbReference>
<evidence type="ECO:0000259" key="11">
    <source>
        <dbReference type="PROSITE" id="PS50042"/>
    </source>
</evidence>
<dbReference type="PROSITE" id="PS00888">
    <property type="entry name" value="CNMP_BINDING_1"/>
    <property type="match status" value="1"/>
</dbReference>
<proteinExistence type="inferred from homology"/>
<reference evidence="13" key="1">
    <citation type="submission" date="2022-11" db="UniProtKB">
        <authorList>
            <consortium name="WormBaseParasite"/>
        </authorList>
    </citation>
    <scope>IDENTIFICATION</scope>
</reference>
<dbReference type="Pfam" id="PF00027">
    <property type="entry name" value="cNMP_binding"/>
    <property type="match status" value="2"/>
</dbReference>
<dbReference type="InterPro" id="IPR000595">
    <property type="entry name" value="cNMP-bd_dom"/>
</dbReference>
<feature type="compositionally biased region" description="Low complexity" evidence="9">
    <location>
        <begin position="425"/>
        <end position="436"/>
    </location>
</feature>
<dbReference type="PROSITE" id="PS50011">
    <property type="entry name" value="PROTEIN_KINASE_DOM"/>
    <property type="match status" value="1"/>
</dbReference>
<evidence type="ECO:0000256" key="4">
    <source>
        <dbReference type="ARBA" id="ARBA00022777"/>
    </source>
</evidence>
<evidence type="ECO:0000256" key="6">
    <source>
        <dbReference type="PIRNR" id="PIRNR000559"/>
    </source>
</evidence>
<evidence type="ECO:0000256" key="3">
    <source>
        <dbReference type="ARBA" id="ARBA00022741"/>
    </source>
</evidence>